<dbReference type="AlphaFoldDB" id="M0N3K9"/>
<dbReference type="PATRIC" id="fig|1227456.3.peg.2102"/>
<keyword evidence="1" id="KW-0812">Transmembrane</keyword>
<sequence>MIERLRRTTLFAAYQAALALGIVTFPLALLTERAGMSLPVDTLVERLGEAHERAIDG</sequence>
<gene>
    <name evidence="2" type="ORF">C450_10403</name>
</gene>
<evidence type="ECO:0000313" key="3">
    <source>
        <dbReference type="Proteomes" id="UP000011625"/>
    </source>
</evidence>
<feature type="transmembrane region" description="Helical" evidence="1">
    <location>
        <begin position="12"/>
        <end position="30"/>
    </location>
</feature>
<dbReference type="STRING" id="1227456.C450_10403"/>
<protein>
    <submittedName>
        <fullName evidence="2">Uncharacterized protein</fullName>
    </submittedName>
</protein>
<keyword evidence="3" id="KW-1185">Reference proteome</keyword>
<organism evidence="2 3">
    <name type="scientific">Halococcus salifodinae DSM 8989</name>
    <dbReference type="NCBI Taxonomy" id="1227456"/>
    <lineage>
        <taxon>Archaea</taxon>
        <taxon>Methanobacteriati</taxon>
        <taxon>Methanobacteriota</taxon>
        <taxon>Stenosarchaea group</taxon>
        <taxon>Halobacteria</taxon>
        <taxon>Halobacteriales</taxon>
        <taxon>Halococcaceae</taxon>
        <taxon>Halococcus</taxon>
    </lineage>
</organism>
<comment type="caution">
    <text evidence="2">The sequence shown here is derived from an EMBL/GenBank/DDBJ whole genome shotgun (WGS) entry which is preliminary data.</text>
</comment>
<dbReference type="RefSeq" id="WP_005043197.1">
    <property type="nucleotide sequence ID" value="NZ_AOME01000054.1"/>
</dbReference>
<name>M0N3K9_9EURY</name>
<dbReference type="OrthoDB" id="166747at2157"/>
<evidence type="ECO:0000313" key="2">
    <source>
        <dbReference type="EMBL" id="EMA52502.1"/>
    </source>
</evidence>
<proteinExistence type="predicted"/>
<dbReference type="EMBL" id="AOME01000054">
    <property type="protein sequence ID" value="EMA52502.1"/>
    <property type="molecule type" value="Genomic_DNA"/>
</dbReference>
<evidence type="ECO:0000256" key="1">
    <source>
        <dbReference type="SAM" id="Phobius"/>
    </source>
</evidence>
<keyword evidence="1" id="KW-0472">Membrane</keyword>
<accession>M0N3K9</accession>
<dbReference type="Proteomes" id="UP000011625">
    <property type="component" value="Unassembled WGS sequence"/>
</dbReference>
<reference evidence="2 3" key="1">
    <citation type="journal article" date="2014" name="PLoS Genet.">
        <title>Phylogenetically driven sequencing of extremely halophilic archaea reveals strategies for static and dynamic osmo-response.</title>
        <authorList>
            <person name="Becker E.A."/>
            <person name="Seitzer P.M."/>
            <person name="Tritt A."/>
            <person name="Larsen D."/>
            <person name="Krusor M."/>
            <person name="Yao A.I."/>
            <person name="Wu D."/>
            <person name="Madern D."/>
            <person name="Eisen J.A."/>
            <person name="Darling A.E."/>
            <person name="Facciotti M.T."/>
        </authorList>
    </citation>
    <scope>NUCLEOTIDE SEQUENCE [LARGE SCALE GENOMIC DNA]</scope>
    <source>
        <strain evidence="2 3">DSM 8989</strain>
    </source>
</reference>
<keyword evidence="1" id="KW-1133">Transmembrane helix</keyword>